<evidence type="ECO:0000313" key="5">
    <source>
        <dbReference type="EMBL" id="MDM4016360.1"/>
    </source>
</evidence>
<keyword evidence="5" id="KW-0418">Kinase</keyword>
<dbReference type="EC" id="2.7.13.3" evidence="2"/>
<proteinExistence type="predicted"/>
<sequence length="450" mass="49683">MISQSTRTHGWWGLLPPIVDDEFSGQEQHDGSPDAPSRRWWLPLSDTAMTAMSLALSNEPDQASRSLERRLMKAMASDPPLLFFAMLNAPTGALVSLSELAGWFLTDEFHSLVCDNEWLLAAPQLNDAQQRQWSWLKAKSVRRDPQTWGDDLGDWLKVLGPDPAGVFTDRLPRLIWDLDEQDNSVQVADGSQLLHRLAQSARRQRNIESQFLAFAEEQKLASAKQLAYGLSHEINNPLANISARAQSLAHQEDDPRRRESLEQITRQVYRAHEMIAGLMFYANPSEPEFERVDLAEVASEAFEEFRAQLDLSSADLILHLPDGPAEVIADRLMMLEALRVLLRNAVEAVQGRGTIVVSLGFESGAAKIGDEESIESRACWNLSVADSGPGLTEEARRHAFDPYYSGREAGRGLGLGLCRALRIAELHQASISLSSGLAGCVATLLVPAAG</sequence>
<dbReference type="Pfam" id="PF02518">
    <property type="entry name" value="HATPase_c"/>
    <property type="match status" value="1"/>
</dbReference>
<dbReference type="InterPro" id="IPR036890">
    <property type="entry name" value="HATPase_C_sf"/>
</dbReference>
<comment type="caution">
    <text evidence="5">The sequence shown here is derived from an EMBL/GenBank/DDBJ whole genome shotgun (WGS) entry which is preliminary data.</text>
</comment>
<name>A0ABT7PIQ8_9BACT</name>
<dbReference type="Pfam" id="PF00512">
    <property type="entry name" value="HisKA"/>
    <property type="match status" value="1"/>
</dbReference>
<dbReference type="RefSeq" id="WP_289163993.1">
    <property type="nucleotide sequence ID" value="NZ_JASZZN010000008.1"/>
</dbReference>
<protein>
    <recommendedName>
        <fullName evidence="2">histidine kinase</fullName>
        <ecNumber evidence="2">2.7.13.3</ecNumber>
    </recommendedName>
</protein>
<accession>A0ABT7PIQ8</accession>
<dbReference type="GO" id="GO:0016301">
    <property type="term" value="F:kinase activity"/>
    <property type="evidence" value="ECO:0007669"/>
    <property type="project" value="UniProtKB-KW"/>
</dbReference>
<evidence type="ECO:0000256" key="3">
    <source>
        <dbReference type="ARBA" id="ARBA00022553"/>
    </source>
</evidence>
<keyword evidence="6" id="KW-1185">Reference proteome</keyword>
<evidence type="ECO:0000313" key="6">
    <source>
        <dbReference type="Proteomes" id="UP001239462"/>
    </source>
</evidence>
<evidence type="ECO:0000259" key="4">
    <source>
        <dbReference type="PROSITE" id="PS50109"/>
    </source>
</evidence>
<dbReference type="Proteomes" id="UP001239462">
    <property type="component" value="Unassembled WGS sequence"/>
</dbReference>
<keyword evidence="3" id="KW-0597">Phosphoprotein</keyword>
<dbReference type="PRINTS" id="PR00344">
    <property type="entry name" value="BCTRLSENSOR"/>
</dbReference>
<dbReference type="SMART" id="SM00388">
    <property type="entry name" value="HisKA"/>
    <property type="match status" value="1"/>
</dbReference>
<dbReference type="InterPro" id="IPR005467">
    <property type="entry name" value="His_kinase_dom"/>
</dbReference>
<feature type="domain" description="Histidine kinase" evidence="4">
    <location>
        <begin position="229"/>
        <end position="450"/>
    </location>
</feature>
<keyword evidence="5" id="KW-0808">Transferase</keyword>
<dbReference type="PANTHER" id="PTHR43547:SF2">
    <property type="entry name" value="HYBRID SIGNAL TRANSDUCTION HISTIDINE KINASE C"/>
    <property type="match status" value="1"/>
</dbReference>
<dbReference type="InterPro" id="IPR003661">
    <property type="entry name" value="HisK_dim/P_dom"/>
</dbReference>
<dbReference type="PANTHER" id="PTHR43547">
    <property type="entry name" value="TWO-COMPONENT HISTIDINE KINASE"/>
    <property type="match status" value="1"/>
</dbReference>
<organism evidence="5 6">
    <name type="scientific">Roseiconus lacunae</name>
    <dbReference type="NCBI Taxonomy" id="2605694"/>
    <lineage>
        <taxon>Bacteria</taxon>
        <taxon>Pseudomonadati</taxon>
        <taxon>Planctomycetota</taxon>
        <taxon>Planctomycetia</taxon>
        <taxon>Pirellulales</taxon>
        <taxon>Pirellulaceae</taxon>
        <taxon>Roseiconus</taxon>
    </lineage>
</organism>
<gene>
    <name evidence="5" type="ORF">QTN89_13030</name>
</gene>
<reference evidence="5 6" key="1">
    <citation type="submission" date="2023-06" db="EMBL/GenBank/DDBJ databases">
        <title>Roseiconus lacunae JC819 isolated from Gulf of Mannar region, Tamil Nadu.</title>
        <authorList>
            <person name="Pk S."/>
            <person name="Ch S."/>
            <person name="Ch V.R."/>
        </authorList>
    </citation>
    <scope>NUCLEOTIDE SEQUENCE [LARGE SCALE GENOMIC DNA]</scope>
    <source>
        <strain evidence="5 6">JC819</strain>
    </source>
</reference>
<dbReference type="SUPFAM" id="SSF47384">
    <property type="entry name" value="Homodimeric domain of signal transducing histidine kinase"/>
    <property type="match status" value="1"/>
</dbReference>
<evidence type="ECO:0000256" key="2">
    <source>
        <dbReference type="ARBA" id="ARBA00012438"/>
    </source>
</evidence>
<evidence type="ECO:0000256" key="1">
    <source>
        <dbReference type="ARBA" id="ARBA00000085"/>
    </source>
</evidence>
<dbReference type="SUPFAM" id="SSF55874">
    <property type="entry name" value="ATPase domain of HSP90 chaperone/DNA topoisomerase II/histidine kinase"/>
    <property type="match status" value="1"/>
</dbReference>
<comment type="catalytic activity">
    <reaction evidence="1">
        <text>ATP + protein L-histidine = ADP + protein N-phospho-L-histidine.</text>
        <dbReference type="EC" id="2.7.13.3"/>
    </reaction>
</comment>
<dbReference type="CDD" id="cd00082">
    <property type="entry name" value="HisKA"/>
    <property type="match status" value="1"/>
</dbReference>
<dbReference type="InterPro" id="IPR004358">
    <property type="entry name" value="Sig_transdc_His_kin-like_C"/>
</dbReference>
<dbReference type="SMART" id="SM00387">
    <property type="entry name" value="HATPase_c"/>
    <property type="match status" value="1"/>
</dbReference>
<dbReference type="EMBL" id="JASZZN010000008">
    <property type="protein sequence ID" value="MDM4016360.1"/>
    <property type="molecule type" value="Genomic_DNA"/>
</dbReference>
<dbReference type="Gene3D" id="1.10.287.130">
    <property type="match status" value="1"/>
</dbReference>
<dbReference type="PROSITE" id="PS50109">
    <property type="entry name" value="HIS_KIN"/>
    <property type="match status" value="1"/>
</dbReference>
<dbReference type="Gene3D" id="3.30.565.10">
    <property type="entry name" value="Histidine kinase-like ATPase, C-terminal domain"/>
    <property type="match status" value="1"/>
</dbReference>
<dbReference type="InterPro" id="IPR036097">
    <property type="entry name" value="HisK_dim/P_sf"/>
</dbReference>
<dbReference type="InterPro" id="IPR003594">
    <property type="entry name" value="HATPase_dom"/>
</dbReference>